<feature type="binding site" evidence="7">
    <location>
        <position position="56"/>
    </location>
    <ligand>
        <name>FAD</name>
        <dbReference type="ChEBI" id="CHEBI:57692"/>
    </ligand>
</feature>
<feature type="binding site" evidence="7">
    <location>
        <position position="57"/>
    </location>
    <ligand>
        <name>FAD</name>
        <dbReference type="ChEBI" id="CHEBI:57692"/>
    </ligand>
</feature>
<evidence type="ECO:0000256" key="7">
    <source>
        <dbReference type="PIRSR" id="PIRSR601834-1"/>
    </source>
</evidence>
<evidence type="ECO:0000256" key="2">
    <source>
        <dbReference type="ARBA" id="ARBA00006105"/>
    </source>
</evidence>
<dbReference type="Gene3D" id="2.40.30.10">
    <property type="entry name" value="Translation factors"/>
    <property type="match status" value="1"/>
</dbReference>
<feature type="binding site" evidence="7">
    <location>
        <position position="83"/>
    </location>
    <ligand>
        <name>FAD</name>
        <dbReference type="ChEBI" id="CHEBI:57692"/>
    </ligand>
</feature>
<keyword evidence="6 8" id="KW-0520">NAD</keyword>
<dbReference type="EC" id="1.6.2.2" evidence="8"/>
<dbReference type="InterPro" id="IPR001433">
    <property type="entry name" value="OxRdtase_FAD/NAD-bd"/>
</dbReference>
<protein>
    <recommendedName>
        <fullName evidence="8">NADH-cytochrome b5 reductase</fullName>
        <ecNumber evidence="8">1.6.2.2</ecNumber>
    </recommendedName>
</protein>
<comment type="catalytic activity">
    <reaction evidence="8">
        <text>2 Fe(III)-[cytochrome b5] + NADH = 2 Fe(II)-[cytochrome b5] + NAD(+) + H(+)</text>
        <dbReference type="Rhea" id="RHEA:46680"/>
        <dbReference type="Rhea" id="RHEA-COMP:10438"/>
        <dbReference type="Rhea" id="RHEA-COMP:10439"/>
        <dbReference type="ChEBI" id="CHEBI:15378"/>
        <dbReference type="ChEBI" id="CHEBI:29033"/>
        <dbReference type="ChEBI" id="CHEBI:29034"/>
        <dbReference type="ChEBI" id="CHEBI:57540"/>
        <dbReference type="ChEBI" id="CHEBI:57945"/>
        <dbReference type="EC" id="1.6.2.2"/>
    </reaction>
</comment>
<evidence type="ECO:0000256" key="5">
    <source>
        <dbReference type="ARBA" id="ARBA00023002"/>
    </source>
</evidence>
<feature type="binding site" evidence="7">
    <location>
        <position position="58"/>
    </location>
    <ligand>
        <name>FAD</name>
        <dbReference type="ChEBI" id="CHEBI:57692"/>
    </ligand>
</feature>
<dbReference type="InterPro" id="IPR001709">
    <property type="entry name" value="Flavoprot_Pyr_Nucl_cyt_Rdtase"/>
</dbReference>
<reference evidence="10" key="1">
    <citation type="submission" date="2021-01" db="EMBL/GenBank/DDBJ databases">
        <authorList>
            <person name="Corre E."/>
            <person name="Pelletier E."/>
            <person name="Niang G."/>
            <person name="Scheremetjew M."/>
            <person name="Finn R."/>
            <person name="Kale V."/>
            <person name="Holt S."/>
            <person name="Cochrane G."/>
            <person name="Meng A."/>
            <person name="Brown T."/>
            <person name="Cohen L."/>
        </authorList>
    </citation>
    <scope>NUCLEOTIDE SEQUENCE</scope>
    <source>
        <strain evidence="10">Ms1</strain>
    </source>
</reference>
<gene>
    <name evidence="10" type="ORF">BSP0115_LOCUS474</name>
</gene>
<dbReference type="PROSITE" id="PS51384">
    <property type="entry name" value="FAD_FR"/>
    <property type="match status" value="1"/>
</dbReference>
<evidence type="ECO:0000256" key="6">
    <source>
        <dbReference type="ARBA" id="ARBA00023027"/>
    </source>
</evidence>
<dbReference type="InterPro" id="IPR008333">
    <property type="entry name" value="Cbr1-like_FAD-bd_dom"/>
</dbReference>
<dbReference type="SUPFAM" id="SSF52343">
    <property type="entry name" value="Ferredoxin reductase-like, C-terminal NADP-linked domain"/>
    <property type="match status" value="1"/>
</dbReference>
<dbReference type="PANTHER" id="PTHR19370">
    <property type="entry name" value="NADH-CYTOCHROME B5 REDUCTASE"/>
    <property type="match status" value="1"/>
</dbReference>
<evidence type="ECO:0000256" key="1">
    <source>
        <dbReference type="ARBA" id="ARBA00001974"/>
    </source>
</evidence>
<name>A0A7S1C1T7_9STRA</name>
<dbReference type="CDD" id="cd06183">
    <property type="entry name" value="cyt_b5_reduct_like"/>
    <property type="match status" value="1"/>
</dbReference>
<comment type="similarity">
    <text evidence="2 8">Belongs to the flavoprotein pyridine nucleotide cytochrome reductase family.</text>
</comment>
<feature type="binding site" evidence="7">
    <location>
        <position position="82"/>
    </location>
    <ligand>
        <name>FAD</name>
        <dbReference type="ChEBI" id="CHEBI:57692"/>
    </ligand>
</feature>
<dbReference type="InterPro" id="IPR039261">
    <property type="entry name" value="FNR_nucleotide-bd"/>
</dbReference>
<evidence type="ECO:0000256" key="8">
    <source>
        <dbReference type="RuleBase" id="RU361226"/>
    </source>
</evidence>
<dbReference type="Pfam" id="PF00175">
    <property type="entry name" value="NAD_binding_1"/>
    <property type="match status" value="1"/>
</dbReference>
<feature type="domain" description="FAD-binding FR-type" evidence="9">
    <location>
        <begin position="4"/>
        <end position="107"/>
    </location>
</feature>
<evidence type="ECO:0000259" key="9">
    <source>
        <dbReference type="PROSITE" id="PS51384"/>
    </source>
</evidence>
<evidence type="ECO:0000256" key="4">
    <source>
        <dbReference type="ARBA" id="ARBA00022827"/>
    </source>
</evidence>
<accession>A0A7S1C1T7</accession>
<dbReference type="Gene3D" id="3.40.50.80">
    <property type="entry name" value="Nucleotide-binding domain of ferredoxin-NADP reductase (FNR) module"/>
    <property type="match status" value="1"/>
</dbReference>
<dbReference type="InterPro" id="IPR017938">
    <property type="entry name" value="Riboflavin_synthase-like_b-brl"/>
</dbReference>
<keyword evidence="3 7" id="KW-0285">Flavoprotein</keyword>
<dbReference type="InterPro" id="IPR001834">
    <property type="entry name" value="CBR-like"/>
</dbReference>
<dbReference type="EMBL" id="HBFS01000740">
    <property type="protein sequence ID" value="CAD8907280.1"/>
    <property type="molecule type" value="Transcribed_RNA"/>
</dbReference>
<sequence>MHSEEWRAFRFAARKQLTPDTYIFRFLLPEGCVFGLPRAGLHVVFRATIGGKVVERPYTPVSLLHQRDHVDFVIKVYDRGVMSKHVDSLRAGDSLEMRGPRGAFSYEHGLTHVGKRSAPVKQLAMVAAGSGITPMMQVLRTALLDNDSPVELTLLFANRTRADIIMRAELDKLAAAKPTAFRVTYFVSDGGGAGDGEGKEDDGVIVGRIDQAALAKHLPPPSTDICVLVCGPSSFNDDVDLALRRLYYPADMGIVVL</sequence>
<dbReference type="SUPFAM" id="SSF63380">
    <property type="entry name" value="Riboflavin synthase domain-like"/>
    <property type="match status" value="1"/>
</dbReference>
<feature type="binding site" evidence="7">
    <location>
        <position position="73"/>
    </location>
    <ligand>
        <name>FAD</name>
        <dbReference type="ChEBI" id="CHEBI:57692"/>
    </ligand>
</feature>
<keyword evidence="4 7" id="KW-0274">FAD</keyword>
<dbReference type="PRINTS" id="PR00371">
    <property type="entry name" value="FPNCR"/>
</dbReference>
<comment type="cofactor">
    <cofactor evidence="1 7 8">
        <name>FAD</name>
        <dbReference type="ChEBI" id="CHEBI:57692"/>
    </cofactor>
</comment>
<dbReference type="GO" id="GO:0090524">
    <property type="term" value="F:cytochrome-b5 reductase activity, acting on NADH"/>
    <property type="evidence" value="ECO:0007669"/>
    <property type="project" value="UniProtKB-EC"/>
</dbReference>
<dbReference type="AlphaFoldDB" id="A0A7S1C1T7"/>
<evidence type="ECO:0000313" key="10">
    <source>
        <dbReference type="EMBL" id="CAD8907280.1"/>
    </source>
</evidence>
<proteinExistence type="inferred from homology"/>
<dbReference type="PRINTS" id="PR00406">
    <property type="entry name" value="CYTB5RDTASE"/>
</dbReference>
<dbReference type="InterPro" id="IPR017927">
    <property type="entry name" value="FAD-bd_FR_type"/>
</dbReference>
<keyword evidence="5 8" id="KW-0560">Oxidoreductase</keyword>
<organism evidence="10">
    <name type="scientific">Bicosoecida sp. CB-2014</name>
    <dbReference type="NCBI Taxonomy" id="1486930"/>
    <lineage>
        <taxon>Eukaryota</taxon>
        <taxon>Sar</taxon>
        <taxon>Stramenopiles</taxon>
        <taxon>Bigyra</taxon>
        <taxon>Opalozoa</taxon>
        <taxon>Bicosoecida</taxon>
    </lineage>
</organism>
<evidence type="ECO:0000256" key="3">
    <source>
        <dbReference type="ARBA" id="ARBA00022630"/>
    </source>
</evidence>
<feature type="binding site" evidence="7">
    <location>
        <position position="75"/>
    </location>
    <ligand>
        <name>FAD</name>
        <dbReference type="ChEBI" id="CHEBI:57692"/>
    </ligand>
</feature>
<feature type="binding site" evidence="7">
    <location>
        <position position="133"/>
    </location>
    <ligand>
        <name>FAD</name>
        <dbReference type="ChEBI" id="CHEBI:57692"/>
    </ligand>
</feature>
<dbReference type="Pfam" id="PF00970">
    <property type="entry name" value="FAD_binding_6"/>
    <property type="match status" value="1"/>
</dbReference>
<dbReference type="PANTHER" id="PTHR19370:SF184">
    <property type="entry name" value="NADH-CYTOCHROME B5 REDUCTASE-LIKE"/>
    <property type="match status" value="1"/>
</dbReference>